<protein>
    <submittedName>
        <fullName evidence="1">Uncharacterized protein</fullName>
    </submittedName>
</protein>
<dbReference type="EMBL" id="CATNWA010000722">
    <property type="protein sequence ID" value="CAI9537883.1"/>
    <property type="molecule type" value="Genomic_DNA"/>
</dbReference>
<name>A0ABN9AQV9_9NEOB</name>
<accession>A0ABN9AQV9</accession>
<reference evidence="1" key="1">
    <citation type="submission" date="2023-05" db="EMBL/GenBank/DDBJ databases">
        <authorList>
            <person name="Stuckert A."/>
        </authorList>
    </citation>
    <scope>NUCLEOTIDE SEQUENCE</scope>
</reference>
<evidence type="ECO:0000313" key="2">
    <source>
        <dbReference type="Proteomes" id="UP001162483"/>
    </source>
</evidence>
<evidence type="ECO:0000313" key="1">
    <source>
        <dbReference type="EMBL" id="CAI9537883.1"/>
    </source>
</evidence>
<comment type="caution">
    <text evidence="1">The sequence shown here is derived from an EMBL/GenBank/DDBJ whole genome shotgun (WGS) entry which is preliminary data.</text>
</comment>
<keyword evidence="2" id="KW-1185">Reference proteome</keyword>
<sequence>MFIKGQMGAVQERVAIYKQPPHSLSVHALWECTAPLSMGPLCEIPIIVVSKMSLPDIIAYYV</sequence>
<organism evidence="1 2">
    <name type="scientific">Staurois parvus</name>
    <dbReference type="NCBI Taxonomy" id="386267"/>
    <lineage>
        <taxon>Eukaryota</taxon>
        <taxon>Metazoa</taxon>
        <taxon>Chordata</taxon>
        <taxon>Craniata</taxon>
        <taxon>Vertebrata</taxon>
        <taxon>Euteleostomi</taxon>
        <taxon>Amphibia</taxon>
        <taxon>Batrachia</taxon>
        <taxon>Anura</taxon>
        <taxon>Neobatrachia</taxon>
        <taxon>Ranoidea</taxon>
        <taxon>Ranidae</taxon>
        <taxon>Staurois</taxon>
    </lineage>
</organism>
<proteinExistence type="predicted"/>
<dbReference type="Proteomes" id="UP001162483">
    <property type="component" value="Unassembled WGS sequence"/>
</dbReference>
<gene>
    <name evidence="1" type="ORF">SPARVUS_LOCUS1303617</name>
</gene>